<keyword evidence="2" id="KW-1185">Reference proteome</keyword>
<proteinExistence type="predicted"/>
<gene>
    <name evidence="1" type="ORF">PISMIDRAFT_687949</name>
</gene>
<evidence type="ECO:0000313" key="2">
    <source>
        <dbReference type="Proteomes" id="UP000054018"/>
    </source>
</evidence>
<name>A0A0C9YWD7_9AGAM</name>
<sequence length="85" mass="9122">MRGYKQEPAGSYNLRGLSLSRSSVVTSITRAANDNYAPECASANKRSTSTMVVSSPNMPQLLAGRHKDGTTSKQTLAIGLEAYRT</sequence>
<protein>
    <submittedName>
        <fullName evidence="1">Unplaced genomic scaffold scaffold_253, whole genome shotgun sequence</fullName>
    </submittedName>
</protein>
<dbReference type="EMBL" id="KN833937">
    <property type="protein sequence ID" value="KIK14452.1"/>
    <property type="molecule type" value="Genomic_DNA"/>
</dbReference>
<reference evidence="1 2" key="1">
    <citation type="submission" date="2014-04" db="EMBL/GenBank/DDBJ databases">
        <authorList>
            <consortium name="DOE Joint Genome Institute"/>
            <person name="Kuo A."/>
            <person name="Kohler A."/>
            <person name="Costa M.D."/>
            <person name="Nagy L.G."/>
            <person name="Floudas D."/>
            <person name="Copeland A."/>
            <person name="Barry K.W."/>
            <person name="Cichocki N."/>
            <person name="Veneault-Fourrey C."/>
            <person name="LaButti K."/>
            <person name="Lindquist E.A."/>
            <person name="Lipzen A."/>
            <person name="Lundell T."/>
            <person name="Morin E."/>
            <person name="Murat C."/>
            <person name="Sun H."/>
            <person name="Tunlid A."/>
            <person name="Henrissat B."/>
            <person name="Grigoriev I.V."/>
            <person name="Hibbett D.S."/>
            <person name="Martin F."/>
            <person name="Nordberg H.P."/>
            <person name="Cantor M.N."/>
            <person name="Hua S.X."/>
        </authorList>
    </citation>
    <scope>NUCLEOTIDE SEQUENCE [LARGE SCALE GENOMIC DNA]</scope>
    <source>
        <strain evidence="1 2">441</strain>
    </source>
</reference>
<evidence type="ECO:0000313" key="1">
    <source>
        <dbReference type="EMBL" id="KIK14452.1"/>
    </source>
</evidence>
<dbReference type="HOGENOM" id="CLU_2518730_0_0_1"/>
<organism evidence="1 2">
    <name type="scientific">Pisolithus microcarpus 441</name>
    <dbReference type="NCBI Taxonomy" id="765257"/>
    <lineage>
        <taxon>Eukaryota</taxon>
        <taxon>Fungi</taxon>
        <taxon>Dikarya</taxon>
        <taxon>Basidiomycota</taxon>
        <taxon>Agaricomycotina</taxon>
        <taxon>Agaricomycetes</taxon>
        <taxon>Agaricomycetidae</taxon>
        <taxon>Boletales</taxon>
        <taxon>Sclerodermatineae</taxon>
        <taxon>Pisolithaceae</taxon>
        <taxon>Pisolithus</taxon>
    </lineage>
</organism>
<dbReference type="Proteomes" id="UP000054018">
    <property type="component" value="Unassembled WGS sequence"/>
</dbReference>
<reference evidence="2" key="2">
    <citation type="submission" date="2015-01" db="EMBL/GenBank/DDBJ databases">
        <title>Evolutionary Origins and Diversification of the Mycorrhizal Mutualists.</title>
        <authorList>
            <consortium name="DOE Joint Genome Institute"/>
            <consortium name="Mycorrhizal Genomics Consortium"/>
            <person name="Kohler A."/>
            <person name="Kuo A."/>
            <person name="Nagy L.G."/>
            <person name="Floudas D."/>
            <person name="Copeland A."/>
            <person name="Barry K.W."/>
            <person name="Cichocki N."/>
            <person name="Veneault-Fourrey C."/>
            <person name="LaButti K."/>
            <person name="Lindquist E.A."/>
            <person name="Lipzen A."/>
            <person name="Lundell T."/>
            <person name="Morin E."/>
            <person name="Murat C."/>
            <person name="Riley R."/>
            <person name="Ohm R."/>
            <person name="Sun H."/>
            <person name="Tunlid A."/>
            <person name="Henrissat B."/>
            <person name="Grigoriev I.V."/>
            <person name="Hibbett D.S."/>
            <person name="Martin F."/>
        </authorList>
    </citation>
    <scope>NUCLEOTIDE SEQUENCE [LARGE SCALE GENOMIC DNA]</scope>
    <source>
        <strain evidence="2">441</strain>
    </source>
</reference>
<accession>A0A0C9YWD7</accession>
<dbReference type="AlphaFoldDB" id="A0A0C9YWD7"/>
<feature type="non-terminal residue" evidence="1">
    <location>
        <position position="85"/>
    </location>
</feature>